<evidence type="ECO:0000313" key="2">
    <source>
        <dbReference type="EMBL" id="ELR13085.1"/>
    </source>
</evidence>
<dbReference type="KEGG" id="acan:ACA1_097710"/>
<proteinExistence type="predicted"/>
<dbReference type="GeneID" id="14913587"/>
<evidence type="ECO:0000313" key="3">
    <source>
        <dbReference type="Proteomes" id="UP000011083"/>
    </source>
</evidence>
<protein>
    <submittedName>
        <fullName evidence="2">Uncharacterized protein</fullName>
    </submittedName>
</protein>
<dbReference type="RefSeq" id="XP_004335098.1">
    <property type="nucleotide sequence ID" value="XM_004335050.1"/>
</dbReference>
<reference evidence="2 3" key="1">
    <citation type="journal article" date="2013" name="Genome Biol.">
        <title>Genome of Acanthamoeba castellanii highlights extensive lateral gene transfer and early evolution of tyrosine kinase signaling.</title>
        <authorList>
            <person name="Clarke M."/>
            <person name="Lohan A.J."/>
            <person name="Liu B."/>
            <person name="Lagkouvardos I."/>
            <person name="Roy S."/>
            <person name="Zafar N."/>
            <person name="Bertelli C."/>
            <person name="Schilde C."/>
            <person name="Kianianmomeni A."/>
            <person name="Burglin T.R."/>
            <person name="Frech C."/>
            <person name="Turcotte B."/>
            <person name="Kopec K.O."/>
            <person name="Synnott J.M."/>
            <person name="Choo C."/>
            <person name="Paponov I."/>
            <person name="Finkler A."/>
            <person name="Soon Heng Tan C."/>
            <person name="Hutchins A.P."/>
            <person name="Weinmeier T."/>
            <person name="Rattei T."/>
            <person name="Chu J.S."/>
            <person name="Gimenez G."/>
            <person name="Irimia M."/>
            <person name="Rigden D.J."/>
            <person name="Fitzpatrick D.A."/>
            <person name="Lorenzo-Morales J."/>
            <person name="Bateman A."/>
            <person name="Chiu C.H."/>
            <person name="Tang P."/>
            <person name="Hegemann P."/>
            <person name="Fromm H."/>
            <person name="Raoult D."/>
            <person name="Greub G."/>
            <person name="Miranda-Saavedra D."/>
            <person name="Chen N."/>
            <person name="Nash P."/>
            <person name="Ginger M.L."/>
            <person name="Horn M."/>
            <person name="Schaap P."/>
            <person name="Caler L."/>
            <person name="Loftus B."/>
        </authorList>
    </citation>
    <scope>NUCLEOTIDE SEQUENCE [LARGE SCALE GENOMIC DNA]</scope>
    <source>
        <strain evidence="2 3">Neff</strain>
    </source>
</reference>
<feature type="region of interest" description="Disordered" evidence="1">
    <location>
        <begin position="1"/>
        <end position="25"/>
    </location>
</feature>
<sequence length="258" mass="28595">MKRLYSETQQHHQQHHNQGKSGAEASDLVKKLVGEISVEREKKRRLEWYLSEVMKEREQLMRENSERMQSLNLEAACTTPTCTTSSIEPPQFTRSTSGICDEYHSPMLREGSTTSSPSLSPLCSSPTLTTAPLLESGTTEELCCGTAPAFVAVKCEPIIDEESLGQQFGTTTTSSTASFFCTEEHRPCMDEPTLVPASCEWLAEEPTTTTTLRSLDSGSSCAQEAKKEELEGCLDLDVSWLGQTDEQDLISTLQEYFS</sequence>
<dbReference type="AlphaFoldDB" id="L8GJ82"/>
<dbReference type="VEuPathDB" id="AmoebaDB:ACA1_097710"/>
<dbReference type="EMBL" id="KB008103">
    <property type="protein sequence ID" value="ELR13085.1"/>
    <property type="molecule type" value="Genomic_DNA"/>
</dbReference>
<accession>L8GJ82</accession>
<organism evidence="2 3">
    <name type="scientific">Acanthamoeba castellanii (strain ATCC 30010 / Neff)</name>
    <dbReference type="NCBI Taxonomy" id="1257118"/>
    <lineage>
        <taxon>Eukaryota</taxon>
        <taxon>Amoebozoa</taxon>
        <taxon>Discosea</taxon>
        <taxon>Longamoebia</taxon>
        <taxon>Centramoebida</taxon>
        <taxon>Acanthamoebidae</taxon>
        <taxon>Acanthamoeba</taxon>
    </lineage>
</organism>
<evidence type="ECO:0000256" key="1">
    <source>
        <dbReference type="SAM" id="MobiDB-lite"/>
    </source>
</evidence>
<gene>
    <name evidence="2" type="ORF">ACA1_097710</name>
</gene>
<name>L8GJ82_ACACF</name>
<dbReference type="Proteomes" id="UP000011083">
    <property type="component" value="Unassembled WGS sequence"/>
</dbReference>
<keyword evidence="3" id="KW-1185">Reference proteome</keyword>